<dbReference type="EMBL" id="NULO01000046">
    <property type="protein sequence ID" value="PGT01386.1"/>
    <property type="molecule type" value="Genomic_DNA"/>
</dbReference>
<evidence type="ECO:0000313" key="2">
    <source>
        <dbReference type="Proteomes" id="UP000225872"/>
    </source>
</evidence>
<accession>A0A2C1DLU3</accession>
<feature type="non-terminal residue" evidence="1">
    <location>
        <position position="1"/>
    </location>
</feature>
<evidence type="ECO:0000313" key="1">
    <source>
        <dbReference type="EMBL" id="PGT01386.1"/>
    </source>
</evidence>
<organism evidence="1 2">
    <name type="scientific">Bacillus cereus</name>
    <dbReference type="NCBI Taxonomy" id="1396"/>
    <lineage>
        <taxon>Bacteria</taxon>
        <taxon>Bacillati</taxon>
        <taxon>Bacillota</taxon>
        <taxon>Bacilli</taxon>
        <taxon>Bacillales</taxon>
        <taxon>Bacillaceae</taxon>
        <taxon>Bacillus</taxon>
        <taxon>Bacillus cereus group</taxon>
    </lineage>
</organism>
<name>A0A2C1DLU3_BACCE</name>
<reference evidence="1 2" key="1">
    <citation type="submission" date="2017-09" db="EMBL/GenBank/DDBJ databases">
        <title>Large-scale bioinformatics analysis of Bacillus genomes uncovers conserved roles of natural products in bacterial physiology.</title>
        <authorList>
            <consortium name="Agbiome Team Llc"/>
            <person name="Bleich R.M."/>
            <person name="Grubbs K.J."/>
            <person name="Santa Maria K.C."/>
            <person name="Allen S.E."/>
            <person name="Farag S."/>
            <person name="Shank E.A."/>
            <person name="Bowers A."/>
        </authorList>
    </citation>
    <scope>NUCLEOTIDE SEQUENCE [LARGE SCALE GENOMIC DNA]</scope>
    <source>
        <strain evidence="1 2">AFS041432</strain>
    </source>
</reference>
<proteinExistence type="predicted"/>
<sequence>LYLWEYEINIIKNELCMNAARFFIFVKEKEVKGIFSGIIWIIVIFRFKKLQTDVRPFFIKDESYF</sequence>
<dbReference type="Proteomes" id="UP000225872">
    <property type="component" value="Unassembled WGS sequence"/>
</dbReference>
<gene>
    <name evidence="1" type="ORF">COD09_14865</name>
</gene>
<dbReference type="RefSeq" id="WP_098786322.1">
    <property type="nucleotide sequence ID" value="NZ_NULO01000046.1"/>
</dbReference>
<comment type="caution">
    <text evidence="1">The sequence shown here is derived from an EMBL/GenBank/DDBJ whole genome shotgun (WGS) entry which is preliminary data.</text>
</comment>
<protein>
    <submittedName>
        <fullName evidence="1">Uncharacterized protein</fullName>
    </submittedName>
</protein>
<dbReference type="AlphaFoldDB" id="A0A2C1DLU3"/>